<dbReference type="GO" id="GO:0000287">
    <property type="term" value="F:magnesium ion binding"/>
    <property type="evidence" value="ECO:0007669"/>
    <property type="project" value="TreeGrafter"/>
</dbReference>
<dbReference type="PANTHER" id="PTHR10291">
    <property type="entry name" value="DEHYDRODOLICHYL DIPHOSPHATE SYNTHASE FAMILY MEMBER"/>
    <property type="match status" value="1"/>
</dbReference>
<evidence type="ECO:0000256" key="1">
    <source>
        <dbReference type="ARBA" id="ARBA00001946"/>
    </source>
</evidence>
<dbReference type="Pfam" id="PF01255">
    <property type="entry name" value="Prenyltransf"/>
    <property type="match status" value="1"/>
</dbReference>
<sequence length="248" mass="27993">MISSELLQKILLDGQIPKHVAIIMDGNGRWASVRGLPRAAGHKEGMKAVREVIEGSVDAGIEILTLFAFSKENWQRPPAEIRALMDLLRLYIAKEAADLKKKGVEVHVLGDMDELDPATRAAVDRIMGITAGGNKLRLNLMISYSGREEILRACRQLVERVGKGDLSPVDLDEAAFEDHLFTPGLPDPDLLIRTSGEFRISNFMLWQLAYTELHYTSVFWPDFTRADLFRAVWDYQERDRRFGRVTVG</sequence>
<dbReference type="AlphaFoldDB" id="A0A382D6J0"/>
<dbReference type="InterPro" id="IPR018520">
    <property type="entry name" value="UPP_synth-like_CS"/>
</dbReference>
<gene>
    <name evidence="3" type="ORF">METZ01_LOCUS186071</name>
</gene>
<keyword evidence="2" id="KW-0808">Transferase</keyword>
<dbReference type="SUPFAM" id="SSF64005">
    <property type="entry name" value="Undecaprenyl diphosphate synthase"/>
    <property type="match status" value="1"/>
</dbReference>
<evidence type="ECO:0008006" key="4">
    <source>
        <dbReference type="Google" id="ProtNLM"/>
    </source>
</evidence>
<dbReference type="EMBL" id="UINC01037555">
    <property type="protein sequence ID" value="SVB33217.1"/>
    <property type="molecule type" value="Genomic_DNA"/>
</dbReference>
<dbReference type="InterPro" id="IPR036424">
    <property type="entry name" value="UPP_synth-like_sf"/>
</dbReference>
<dbReference type="Gene3D" id="3.40.1180.10">
    <property type="entry name" value="Decaprenyl diphosphate synthase-like"/>
    <property type="match status" value="1"/>
</dbReference>
<organism evidence="3">
    <name type="scientific">marine metagenome</name>
    <dbReference type="NCBI Taxonomy" id="408172"/>
    <lineage>
        <taxon>unclassified sequences</taxon>
        <taxon>metagenomes</taxon>
        <taxon>ecological metagenomes</taxon>
    </lineage>
</organism>
<dbReference type="CDD" id="cd00475">
    <property type="entry name" value="Cis_IPPS"/>
    <property type="match status" value="1"/>
</dbReference>
<protein>
    <recommendedName>
        <fullName evidence="4">Isoprenyl transferase</fullName>
    </recommendedName>
</protein>
<accession>A0A382D6J0</accession>
<dbReference type="PANTHER" id="PTHR10291:SF0">
    <property type="entry name" value="DEHYDRODOLICHYL DIPHOSPHATE SYNTHASE 2"/>
    <property type="match status" value="1"/>
</dbReference>
<evidence type="ECO:0000256" key="2">
    <source>
        <dbReference type="ARBA" id="ARBA00022679"/>
    </source>
</evidence>
<name>A0A382D6J0_9ZZZZ</name>
<dbReference type="GO" id="GO:0008834">
    <property type="term" value="F:ditrans,polycis-undecaprenyl-diphosphate synthase [(2E,6E)-farnesyl-diphosphate specific] activity"/>
    <property type="evidence" value="ECO:0007669"/>
    <property type="project" value="TreeGrafter"/>
</dbReference>
<reference evidence="3" key="1">
    <citation type="submission" date="2018-05" db="EMBL/GenBank/DDBJ databases">
        <authorList>
            <person name="Lanie J.A."/>
            <person name="Ng W.-L."/>
            <person name="Kazmierczak K.M."/>
            <person name="Andrzejewski T.M."/>
            <person name="Davidsen T.M."/>
            <person name="Wayne K.J."/>
            <person name="Tettelin H."/>
            <person name="Glass J.I."/>
            <person name="Rusch D."/>
            <person name="Podicherti R."/>
            <person name="Tsui H.-C.T."/>
            <person name="Winkler M.E."/>
        </authorList>
    </citation>
    <scope>NUCLEOTIDE SEQUENCE</scope>
</reference>
<dbReference type="InterPro" id="IPR001441">
    <property type="entry name" value="UPP_synth-like"/>
</dbReference>
<dbReference type="FunFam" id="3.40.1180.10:FF:000001">
    <property type="entry name" value="(2E,6E)-farnesyl-diphosphate-specific ditrans,polycis-undecaprenyl-diphosphate synthase"/>
    <property type="match status" value="1"/>
</dbReference>
<evidence type="ECO:0000313" key="3">
    <source>
        <dbReference type="EMBL" id="SVB33217.1"/>
    </source>
</evidence>
<dbReference type="PROSITE" id="PS01066">
    <property type="entry name" value="UPP_SYNTHASE"/>
    <property type="match status" value="1"/>
</dbReference>
<comment type="cofactor">
    <cofactor evidence="1">
        <name>Mg(2+)</name>
        <dbReference type="ChEBI" id="CHEBI:18420"/>
    </cofactor>
</comment>
<dbReference type="GO" id="GO:0005829">
    <property type="term" value="C:cytosol"/>
    <property type="evidence" value="ECO:0007669"/>
    <property type="project" value="TreeGrafter"/>
</dbReference>
<proteinExistence type="inferred from homology"/>
<dbReference type="GO" id="GO:0016094">
    <property type="term" value="P:polyprenol biosynthetic process"/>
    <property type="evidence" value="ECO:0007669"/>
    <property type="project" value="TreeGrafter"/>
</dbReference>
<dbReference type="NCBIfam" id="TIGR00055">
    <property type="entry name" value="uppS"/>
    <property type="match status" value="1"/>
</dbReference>
<dbReference type="HAMAP" id="MF_01139">
    <property type="entry name" value="ISPT"/>
    <property type="match status" value="1"/>
</dbReference>